<evidence type="ECO:0000313" key="2">
    <source>
        <dbReference type="Proteomes" id="UP001500738"/>
    </source>
</evidence>
<protein>
    <submittedName>
        <fullName evidence="1">MmcQ/YjbR family DNA-binding protein</fullName>
    </submittedName>
</protein>
<reference evidence="2" key="1">
    <citation type="journal article" date="2019" name="Int. J. Syst. Evol. Microbiol.">
        <title>The Global Catalogue of Microorganisms (GCM) 10K type strain sequencing project: providing services to taxonomists for standard genome sequencing and annotation.</title>
        <authorList>
            <consortium name="The Broad Institute Genomics Platform"/>
            <consortium name="The Broad Institute Genome Sequencing Center for Infectious Disease"/>
            <person name="Wu L."/>
            <person name="Ma J."/>
        </authorList>
    </citation>
    <scope>NUCLEOTIDE SEQUENCE [LARGE SCALE GENOMIC DNA]</scope>
    <source>
        <strain evidence="2">JCM 15910</strain>
    </source>
</reference>
<gene>
    <name evidence="1" type="ORF">GCM10009115_14870</name>
</gene>
<organism evidence="1 2">
    <name type="scientific">Sphingopyxis soli</name>
    <dbReference type="NCBI Taxonomy" id="592051"/>
    <lineage>
        <taxon>Bacteria</taxon>
        <taxon>Pseudomonadati</taxon>
        <taxon>Pseudomonadota</taxon>
        <taxon>Alphaproteobacteria</taxon>
        <taxon>Sphingomonadales</taxon>
        <taxon>Sphingomonadaceae</taxon>
        <taxon>Sphingopyxis</taxon>
    </lineage>
</organism>
<name>A0ABP3XEL2_9SPHN</name>
<evidence type="ECO:0000313" key="1">
    <source>
        <dbReference type="EMBL" id="GAA0863618.1"/>
    </source>
</evidence>
<proteinExistence type="predicted"/>
<keyword evidence="1" id="KW-0238">DNA-binding</keyword>
<dbReference type="InterPro" id="IPR038056">
    <property type="entry name" value="YjbR-like_sf"/>
</dbReference>
<sequence length="120" mass="13541">MTVAEARFDDWHDVVAFACALPEVEMLPFYGTPCPKLNGKALAAPGREQGSFAVMCKPDEKELLLETDPDTFWQTPHYEGWHALLVRFGSPDPGRVADVLRRAWWDRAKKAQRIAFGARP</sequence>
<accession>A0ABP3XEL2</accession>
<dbReference type="Proteomes" id="UP001500738">
    <property type="component" value="Unassembled WGS sequence"/>
</dbReference>
<comment type="caution">
    <text evidence="1">The sequence shown here is derived from an EMBL/GenBank/DDBJ whole genome shotgun (WGS) entry which is preliminary data.</text>
</comment>
<dbReference type="Pfam" id="PF04237">
    <property type="entry name" value="YjbR"/>
    <property type="match status" value="1"/>
</dbReference>
<keyword evidence="2" id="KW-1185">Reference proteome</keyword>
<dbReference type="SUPFAM" id="SSF142906">
    <property type="entry name" value="YjbR-like"/>
    <property type="match status" value="1"/>
</dbReference>
<dbReference type="EMBL" id="BAAAFE010000007">
    <property type="protein sequence ID" value="GAA0863618.1"/>
    <property type="molecule type" value="Genomic_DNA"/>
</dbReference>
<dbReference type="RefSeq" id="WP_343827843.1">
    <property type="nucleotide sequence ID" value="NZ_BAAAFE010000007.1"/>
</dbReference>
<dbReference type="GO" id="GO:0003677">
    <property type="term" value="F:DNA binding"/>
    <property type="evidence" value="ECO:0007669"/>
    <property type="project" value="UniProtKB-KW"/>
</dbReference>
<dbReference type="InterPro" id="IPR058532">
    <property type="entry name" value="YjbR/MT2646/Rv2570-like"/>
</dbReference>